<organism evidence="1 2">
    <name type="scientific">Fusobacterium ulcerans</name>
    <dbReference type="NCBI Taxonomy" id="861"/>
    <lineage>
        <taxon>Bacteria</taxon>
        <taxon>Fusobacteriati</taxon>
        <taxon>Fusobacteriota</taxon>
        <taxon>Fusobacteriia</taxon>
        <taxon>Fusobacteriales</taxon>
        <taxon>Fusobacteriaceae</taxon>
        <taxon>Fusobacterium</taxon>
    </lineage>
</organism>
<dbReference type="RefSeq" id="WP_005982435.1">
    <property type="nucleotide sequence ID" value="NZ_CABKNW010000007.1"/>
</dbReference>
<dbReference type="GeneID" id="78454503"/>
<name>A0AAX2JF40_9FUSO</name>
<dbReference type="KEGG" id="ful:C4N20_06760"/>
<reference evidence="1 2" key="1">
    <citation type="submission" date="2018-06" db="EMBL/GenBank/DDBJ databases">
        <authorList>
            <consortium name="Pathogen Informatics"/>
            <person name="Doyle S."/>
        </authorList>
    </citation>
    <scope>NUCLEOTIDE SEQUENCE [LARGE SCALE GENOMIC DNA]</scope>
    <source>
        <strain evidence="1 2">NCTC12112</strain>
    </source>
</reference>
<evidence type="ECO:0000313" key="2">
    <source>
        <dbReference type="Proteomes" id="UP000249008"/>
    </source>
</evidence>
<evidence type="ECO:0008006" key="3">
    <source>
        <dbReference type="Google" id="ProtNLM"/>
    </source>
</evidence>
<dbReference type="EMBL" id="LS483487">
    <property type="protein sequence ID" value="SQJ16789.1"/>
    <property type="molecule type" value="Genomic_DNA"/>
</dbReference>
<evidence type="ECO:0000313" key="1">
    <source>
        <dbReference type="EMBL" id="SQJ16789.1"/>
    </source>
</evidence>
<dbReference type="Proteomes" id="UP000249008">
    <property type="component" value="Chromosome 1"/>
</dbReference>
<sequence>MVKFTNKDKEFINENFDEAYDIINMYDVEEVLITIAKFIAAYCYDDEYELTELGEIAQEVYTRIYENNREILEK</sequence>
<dbReference type="AlphaFoldDB" id="A0AAX2JF40"/>
<accession>A0AAX2JF40</accession>
<gene>
    <name evidence="1" type="ORF">NCTC12112_03243</name>
</gene>
<proteinExistence type="predicted"/>
<protein>
    <recommendedName>
        <fullName evidence="3">Phage protein</fullName>
    </recommendedName>
</protein>